<dbReference type="Proteomes" id="UP000254866">
    <property type="component" value="Unassembled WGS sequence"/>
</dbReference>
<gene>
    <name evidence="6" type="ORF">BP5553_02991</name>
</gene>
<dbReference type="OrthoDB" id="1658288at2759"/>
<dbReference type="GO" id="GO:0019369">
    <property type="term" value="P:arachidonate metabolic process"/>
    <property type="evidence" value="ECO:0007669"/>
    <property type="project" value="TreeGrafter"/>
</dbReference>
<dbReference type="GO" id="GO:0016042">
    <property type="term" value="P:lipid catabolic process"/>
    <property type="evidence" value="ECO:0007669"/>
    <property type="project" value="UniProtKB-UniRule"/>
</dbReference>
<dbReference type="GO" id="GO:0047499">
    <property type="term" value="F:calcium-independent phospholipase A2 activity"/>
    <property type="evidence" value="ECO:0007669"/>
    <property type="project" value="TreeGrafter"/>
</dbReference>
<dbReference type="InterPro" id="IPR002641">
    <property type="entry name" value="PNPLA_dom"/>
</dbReference>
<evidence type="ECO:0000256" key="1">
    <source>
        <dbReference type="ARBA" id="ARBA00022801"/>
    </source>
</evidence>
<dbReference type="InterPro" id="IPR016035">
    <property type="entry name" value="Acyl_Trfase/lysoPLipase"/>
</dbReference>
<keyword evidence="7" id="KW-1185">Reference proteome</keyword>
<feature type="active site" description="Proton acceptor" evidence="4">
    <location>
        <position position="212"/>
    </location>
</feature>
<feature type="short sequence motif" description="GXGXXG" evidence="4">
    <location>
        <begin position="22"/>
        <end position="27"/>
    </location>
</feature>
<dbReference type="AlphaFoldDB" id="A0A370TSZ0"/>
<reference evidence="6 7" key="1">
    <citation type="journal article" date="2018" name="IMA Fungus">
        <title>IMA Genome-F 9: Draft genome sequence of Annulohypoxylon stygium, Aspergillus mulundensis, Berkeleyomyces basicola (syn. Thielaviopsis basicola), Ceratocystis smalleyi, two Cercospora beticola strains, Coleophoma cylindrospora, Fusarium fracticaudum, Phialophora cf. hyalina, and Morchella septimelata.</title>
        <authorList>
            <person name="Wingfield B.D."/>
            <person name="Bills G.F."/>
            <person name="Dong Y."/>
            <person name="Huang W."/>
            <person name="Nel W.J."/>
            <person name="Swalarsk-Parry B.S."/>
            <person name="Vaghefi N."/>
            <person name="Wilken P.M."/>
            <person name="An Z."/>
            <person name="de Beer Z.W."/>
            <person name="De Vos L."/>
            <person name="Chen L."/>
            <person name="Duong T.A."/>
            <person name="Gao Y."/>
            <person name="Hammerbacher A."/>
            <person name="Kikkert J.R."/>
            <person name="Li Y."/>
            <person name="Li H."/>
            <person name="Li K."/>
            <person name="Li Q."/>
            <person name="Liu X."/>
            <person name="Ma X."/>
            <person name="Naidoo K."/>
            <person name="Pethybridge S.J."/>
            <person name="Sun J."/>
            <person name="Steenkamp E.T."/>
            <person name="van der Nest M.A."/>
            <person name="van Wyk S."/>
            <person name="Wingfield M.J."/>
            <person name="Xiong C."/>
            <person name="Yue Q."/>
            <person name="Zhang X."/>
        </authorList>
    </citation>
    <scope>NUCLEOTIDE SEQUENCE [LARGE SCALE GENOMIC DNA]</scope>
    <source>
        <strain evidence="6 7">BP 5553</strain>
    </source>
</reference>
<dbReference type="CDD" id="cd07216">
    <property type="entry name" value="Pat17_PNPLA8_PNPLA9_like3"/>
    <property type="match status" value="1"/>
</dbReference>
<organism evidence="6 7">
    <name type="scientific">Venustampulla echinocandica</name>
    <dbReference type="NCBI Taxonomy" id="2656787"/>
    <lineage>
        <taxon>Eukaryota</taxon>
        <taxon>Fungi</taxon>
        <taxon>Dikarya</taxon>
        <taxon>Ascomycota</taxon>
        <taxon>Pezizomycotina</taxon>
        <taxon>Leotiomycetes</taxon>
        <taxon>Helotiales</taxon>
        <taxon>Pleuroascaceae</taxon>
        <taxon>Venustampulla</taxon>
    </lineage>
</organism>
<proteinExistence type="predicted"/>
<dbReference type="STRING" id="2656787.A0A370TSZ0"/>
<dbReference type="InterPro" id="IPR006073">
    <property type="entry name" value="GTP-bd"/>
</dbReference>
<dbReference type="PANTHER" id="PTHR24185:SF1">
    <property type="entry name" value="CALCIUM-INDEPENDENT PHOSPHOLIPASE A2-GAMMA"/>
    <property type="match status" value="1"/>
</dbReference>
<dbReference type="RefSeq" id="XP_031871307.1">
    <property type="nucleotide sequence ID" value="XM_032011614.1"/>
</dbReference>
<evidence type="ECO:0000256" key="2">
    <source>
        <dbReference type="ARBA" id="ARBA00022963"/>
    </source>
</evidence>
<feature type="short sequence motif" description="GXSXG" evidence="4">
    <location>
        <begin position="58"/>
        <end position="62"/>
    </location>
</feature>
<dbReference type="GeneID" id="43595840"/>
<dbReference type="SUPFAM" id="SSF52540">
    <property type="entry name" value="P-loop containing nucleoside triphosphate hydrolases"/>
    <property type="match status" value="1"/>
</dbReference>
<dbReference type="Gene3D" id="3.40.50.300">
    <property type="entry name" value="P-loop containing nucleotide triphosphate hydrolases"/>
    <property type="match status" value="1"/>
</dbReference>
<dbReference type="SUPFAM" id="SSF52151">
    <property type="entry name" value="FabD/lysophospholipase-like"/>
    <property type="match status" value="1"/>
</dbReference>
<evidence type="ECO:0000313" key="6">
    <source>
        <dbReference type="EMBL" id="RDL38651.1"/>
    </source>
</evidence>
<dbReference type="Pfam" id="PF01734">
    <property type="entry name" value="Patatin"/>
    <property type="match status" value="1"/>
</dbReference>
<dbReference type="PANTHER" id="PTHR24185">
    <property type="entry name" value="CALCIUM-INDEPENDENT PHOSPHOLIPASE A2-GAMMA"/>
    <property type="match status" value="1"/>
</dbReference>
<sequence length="681" mass="76041">MSPNLPKGEDDLVRPRLLSLDGGGVKGLSALLILGRLMQKIDPENPPKPCEVFDMIGGTSTGGLIAIMLGSLEMSVDECIKAYKNMTHRIFQRSLRGYFLSIPYVGQIVCMLTGWSIYDSQVLEDAVKDIIEACGLARNSPLKRLDDHACKVFVCATKHLDNSRVQLCSYPDPRGGDQAKGVKIWEAARATSAAPTYFDPITIGPYSTSFVDGGLKSNNPVYQTLKCAENLWEMKEGERIDEQIQSLVSVGTGAGKPFGASVPELVENGTAILTQTEDTAKMFSSGHRRLVESKRYFRFTVPLGIGIIDLADTSKFAEISANTITYMDGNTQLDECAQTLKRKYRPGKSASIRRPSFCFATTEPPKRQFSCGWVFFMVLAIFAMVCVIETPRIDNDAPIIAIMGQTGAGKSTFINSLGGRHIQTGRVPTIGHGLESETSKVSWYRALANGRTVYIIDSPGFDDDNHSDRHILHQVSKDLEANYKNGKLLNGIVFLHDITQTRIGGKGQTQLKYLKLFLGNEAYSHCALVANQWELDSSTVQKQQTSRLEALKGKHWKDMIDGGSSVFSHDDSYTSASRIVAYLVDKPRIVLHHQYELLDEKRNFWQTLVGKEAQDDLKLDDLDLRDPTITEMLNYRGLGIWNIVEGYWWQVQVAKWHIRDYFSDLVQGAIWRIREYFSASQ</sequence>
<comment type="caution">
    <text evidence="6">The sequence shown here is derived from an EMBL/GenBank/DDBJ whole genome shotgun (WGS) entry which is preliminary data.</text>
</comment>
<evidence type="ECO:0000259" key="5">
    <source>
        <dbReference type="PROSITE" id="PS51635"/>
    </source>
</evidence>
<evidence type="ECO:0000313" key="7">
    <source>
        <dbReference type="Proteomes" id="UP000254866"/>
    </source>
</evidence>
<keyword evidence="1 4" id="KW-0378">Hydrolase</keyword>
<dbReference type="EMBL" id="NPIC01000002">
    <property type="protein sequence ID" value="RDL38651.1"/>
    <property type="molecule type" value="Genomic_DNA"/>
</dbReference>
<dbReference type="PROSITE" id="PS51635">
    <property type="entry name" value="PNPLA"/>
    <property type="match status" value="1"/>
</dbReference>
<dbReference type="Pfam" id="PF01926">
    <property type="entry name" value="MMR_HSR1"/>
    <property type="match status" value="1"/>
</dbReference>
<dbReference type="GO" id="GO:0046486">
    <property type="term" value="P:glycerolipid metabolic process"/>
    <property type="evidence" value="ECO:0007669"/>
    <property type="project" value="UniProtKB-ARBA"/>
</dbReference>
<evidence type="ECO:0000256" key="4">
    <source>
        <dbReference type="PROSITE-ProRule" id="PRU01161"/>
    </source>
</evidence>
<keyword evidence="3 4" id="KW-0443">Lipid metabolism</keyword>
<feature type="short sequence motif" description="DGA/G" evidence="4">
    <location>
        <begin position="212"/>
        <end position="214"/>
    </location>
</feature>
<evidence type="ECO:0000256" key="3">
    <source>
        <dbReference type="ARBA" id="ARBA00023098"/>
    </source>
</evidence>
<protein>
    <recommendedName>
        <fullName evidence="5">PNPLA domain-containing protein</fullName>
    </recommendedName>
</protein>
<dbReference type="InterPro" id="IPR027417">
    <property type="entry name" value="P-loop_NTPase"/>
</dbReference>
<name>A0A370TSZ0_9HELO</name>
<keyword evidence="2 4" id="KW-0442">Lipid degradation</keyword>
<feature type="domain" description="PNPLA" evidence="5">
    <location>
        <begin position="18"/>
        <end position="225"/>
    </location>
</feature>
<feature type="active site" description="Nucleophile" evidence="4">
    <location>
        <position position="60"/>
    </location>
</feature>
<dbReference type="Gene3D" id="3.40.1090.10">
    <property type="entry name" value="Cytosolic phospholipase A2 catalytic domain"/>
    <property type="match status" value="1"/>
</dbReference>
<accession>A0A370TSZ0</accession>
<dbReference type="GO" id="GO:0016020">
    <property type="term" value="C:membrane"/>
    <property type="evidence" value="ECO:0007669"/>
    <property type="project" value="TreeGrafter"/>
</dbReference>
<dbReference type="GO" id="GO:0005525">
    <property type="term" value="F:GTP binding"/>
    <property type="evidence" value="ECO:0007669"/>
    <property type="project" value="InterPro"/>
</dbReference>